<dbReference type="Gene3D" id="2.40.440.10">
    <property type="entry name" value="L,D-transpeptidase catalytic domain-like"/>
    <property type="match status" value="1"/>
</dbReference>
<dbReference type="PROSITE" id="PS52029">
    <property type="entry name" value="LD_TPASE"/>
    <property type="match status" value="1"/>
</dbReference>
<keyword evidence="3" id="KW-0808">Transferase</keyword>
<evidence type="ECO:0000256" key="9">
    <source>
        <dbReference type="PROSITE-ProRule" id="PRU01373"/>
    </source>
</evidence>
<feature type="active site" description="Nucleophile" evidence="9">
    <location>
        <position position="130"/>
    </location>
</feature>
<dbReference type="UniPathway" id="UPA00219"/>
<feature type="chain" id="PRO_5039324819" evidence="10">
    <location>
        <begin position="22"/>
        <end position="173"/>
    </location>
</feature>
<protein>
    <submittedName>
        <fullName evidence="12">Transpeptidase</fullName>
    </submittedName>
</protein>
<comment type="pathway">
    <text evidence="1 9">Cell wall biogenesis; peptidoglycan biosynthesis.</text>
</comment>
<dbReference type="AlphaFoldDB" id="A0A8J2VRG2"/>
<evidence type="ECO:0000256" key="1">
    <source>
        <dbReference type="ARBA" id="ARBA00004752"/>
    </source>
</evidence>
<dbReference type="Proteomes" id="UP000628775">
    <property type="component" value="Unassembled WGS sequence"/>
</dbReference>
<dbReference type="EMBL" id="BMIR01000006">
    <property type="protein sequence ID" value="GGE37743.1"/>
    <property type="molecule type" value="Genomic_DNA"/>
</dbReference>
<evidence type="ECO:0000313" key="12">
    <source>
        <dbReference type="EMBL" id="GGE37743.1"/>
    </source>
</evidence>
<evidence type="ECO:0000256" key="10">
    <source>
        <dbReference type="SAM" id="SignalP"/>
    </source>
</evidence>
<dbReference type="CDD" id="cd16913">
    <property type="entry name" value="YkuD_like"/>
    <property type="match status" value="1"/>
</dbReference>
<dbReference type="FunFam" id="2.40.440.10:FF:000003">
    <property type="entry name" value="L,D-transpeptidase YciB"/>
    <property type="match status" value="1"/>
</dbReference>
<comment type="pathway">
    <text evidence="8">Glycan biosynthesis.</text>
</comment>
<dbReference type="GO" id="GO:0008360">
    <property type="term" value="P:regulation of cell shape"/>
    <property type="evidence" value="ECO:0007669"/>
    <property type="project" value="UniProtKB-UniRule"/>
</dbReference>
<feature type="signal peptide" evidence="10">
    <location>
        <begin position="1"/>
        <end position="21"/>
    </location>
</feature>
<feature type="domain" description="L,D-TPase catalytic" evidence="11">
    <location>
        <begin position="30"/>
        <end position="154"/>
    </location>
</feature>
<dbReference type="InterPro" id="IPR005490">
    <property type="entry name" value="LD_TPept_cat_dom"/>
</dbReference>
<comment type="similarity">
    <text evidence="2">Belongs to the YkuD family.</text>
</comment>
<dbReference type="InterPro" id="IPR050979">
    <property type="entry name" value="LD-transpeptidase"/>
</dbReference>
<accession>A0A8J2VRG2</accession>
<dbReference type="InterPro" id="IPR038063">
    <property type="entry name" value="Transpep_catalytic_dom"/>
</dbReference>
<keyword evidence="10" id="KW-0732">Signal</keyword>
<sequence>MKLLGLVLCAMMIAYSPMWPLGDNPSVGDPFIIVQKSRHQLTFVNQNHVVFQAPVATGKTAALTPEGLFTVTVKAVQPYYRRKNIPGGAPNNPLGSRWIGFDAKETDGRLFGIHGTNQPDSIGQNVSAGCIRMDRDNLERLYEDVPIGTKILITNKKQSPQALAKAYGAIGNN</sequence>
<dbReference type="SUPFAM" id="SSF141523">
    <property type="entry name" value="L,D-transpeptidase catalytic domain-like"/>
    <property type="match status" value="1"/>
</dbReference>
<dbReference type="GO" id="GO:0071555">
    <property type="term" value="P:cell wall organization"/>
    <property type="evidence" value="ECO:0007669"/>
    <property type="project" value="UniProtKB-UniRule"/>
</dbReference>
<gene>
    <name evidence="12" type="ORF">GCM10011391_15710</name>
</gene>
<dbReference type="GO" id="GO:0016740">
    <property type="term" value="F:transferase activity"/>
    <property type="evidence" value="ECO:0007669"/>
    <property type="project" value="UniProtKB-KW"/>
</dbReference>
<reference evidence="12" key="2">
    <citation type="submission" date="2020-09" db="EMBL/GenBank/DDBJ databases">
        <authorList>
            <person name="Sun Q."/>
            <person name="Zhou Y."/>
        </authorList>
    </citation>
    <scope>NUCLEOTIDE SEQUENCE</scope>
    <source>
        <strain evidence="12">CGMCC 1.15371</strain>
    </source>
</reference>
<organism evidence="12 13">
    <name type="scientific">Pullulanibacillus camelliae</name>
    <dbReference type="NCBI Taxonomy" id="1707096"/>
    <lineage>
        <taxon>Bacteria</taxon>
        <taxon>Bacillati</taxon>
        <taxon>Bacillota</taxon>
        <taxon>Bacilli</taxon>
        <taxon>Bacillales</taxon>
        <taxon>Sporolactobacillaceae</taxon>
        <taxon>Pullulanibacillus</taxon>
    </lineage>
</organism>
<keyword evidence="4" id="KW-0378">Hydrolase</keyword>
<keyword evidence="7 9" id="KW-0961">Cell wall biogenesis/degradation</keyword>
<dbReference type="PANTHER" id="PTHR30582:SF4">
    <property type="entry name" value="L,D-TRANSPEPTIDASE YQJB-RELATED"/>
    <property type="match status" value="1"/>
</dbReference>
<evidence type="ECO:0000256" key="7">
    <source>
        <dbReference type="ARBA" id="ARBA00023316"/>
    </source>
</evidence>
<evidence type="ECO:0000256" key="4">
    <source>
        <dbReference type="ARBA" id="ARBA00022801"/>
    </source>
</evidence>
<evidence type="ECO:0000256" key="2">
    <source>
        <dbReference type="ARBA" id="ARBA00005992"/>
    </source>
</evidence>
<dbReference type="GO" id="GO:0005576">
    <property type="term" value="C:extracellular region"/>
    <property type="evidence" value="ECO:0007669"/>
    <property type="project" value="TreeGrafter"/>
</dbReference>
<evidence type="ECO:0000256" key="8">
    <source>
        <dbReference type="ARBA" id="ARBA00060592"/>
    </source>
</evidence>
<evidence type="ECO:0000256" key="3">
    <source>
        <dbReference type="ARBA" id="ARBA00022679"/>
    </source>
</evidence>
<evidence type="ECO:0000259" key="11">
    <source>
        <dbReference type="PROSITE" id="PS52029"/>
    </source>
</evidence>
<reference evidence="12" key="1">
    <citation type="journal article" date="2014" name="Int. J. Syst. Evol. Microbiol.">
        <title>Complete genome sequence of Corynebacterium casei LMG S-19264T (=DSM 44701T), isolated from a smear-ripened cheese.</title>
        <authorList>
            <consortium name="US DOE Joint Genome Institute (JGI-PGF)"/>
            <person name="Walter F."/>
            <person name="Albersmeier A."/>
            <person name="Kalinowski J."/>
            <person name="Ruckert C."/>
        </authorList>
    </citation>
    <scope>NUCLEOTIDE SEQUENCE</scope>
    <source>
        <strain evidence="12">CGMCC 1.15371</strain>
    </source>
</reference>
<evidence type="ECO:0000256" key="5">
    <source>
        <dbReference type="ARBA" id="ARBA00022960"/>
    </source>
</evidence>
<name>A0A8J2VRG2_9BACL</name>
<dbReference type="PANTHER" id="PTHR30582">
    <property type="entry name" value="L,D-TRANSPEPTIDASE"/>
    <property type="match status" value="1"/>
</dbReference>
<feature type="active site" description="Proton donor/acceptor" evidence="9">
    <location>
        <position position="114"/>
    </location>
</feature>
<dbReference type="RefSeq" id="WP_188691776.1">
    <property type="nucleotide sequence ID" value="NZ_BMIR01000006.1"/>
</dbReference>
<evidence type="ECO:0000256" key="6">
    <source>
        <dbReference type="ARBA" id="ARBA00022984"/>
    </source>
</evidence>
<keyword evidence="6 9" id="KW-0573">Peptidoglycan synthesis</keyword>
<dbReference type="GO" id="GO:0071972">
    <property type="term" value="F:peptidoglycan L,D-transpeptidase activity"/>
    <property type="evidence" value="ECO:0007669"/>
    <property type="project" value="TreeGrafter"/>
</dbReference>
<keyword evidence="13" id="KW-1185">Reference proteome</keyword>
<keyword evidence="5 9" id="KW-0133">Cell shape</keyword>
<dbReference type="Pfam" id="PF03734">
    <property type="entry name" value="YkuD"/>
    <property type="match status" value="1"/>
</dbReference>
<comment type="caution">
    <text evidence="12">The sequence shown here is derived from an EMBL/GenBank/DDBJ whole genome shotgun (WGS) entry which is preliminary data.</text>
</comment>
<evidence type="ECO:0000313" key="13">
    <source>
        <dbReference type="Proteomes" id="UP000628775"/>
    </source>
</evidence>
<proteinExistence type="inferred from homology"/>
<dbReference type="GO" id="GO:0018104">
    <property type="term" value="P:peptidoglycan-protein cross-linking"/>
    <property type="evidence" value="ECO:0007669"/>
    <property type="project" value="TreeGrafter"/>
</dbReference>